<keyword evidence="1" id="KW-0812">Transmembrane</keyword>
<reference evidence="2 3" key="1">
    <citation type="journal article" date="2016" name="Nat. Commun.">
        <title>Thousands of microbial genomes shed light on interconnected biogeochemical processes in an aquifer system.</title>
        <authorList>
            <person name="Anantharaman K."/>
            <person name="Brown C.T."/>
            <person name="Hug L.A."/>
            <person name="Sharon I."/>
            <person name="Castelle C.J."/>
            <person name="Probst A.J."/>
            <person name="Thomas B.C."/>
            <person name="Singh A."/>
            <person name="Wilkins M.J."/>
            <person name="Karaoz U."/>
            <person name="Brodie E.L."/>
            <person name="Williams K.H."/>
            <person name="Hubbard S.S."/>
            <person name="Banfield J.F."/>
        </authorList>
    </citation>
    <scope>NUCLEOTIDE SEQUENCE [LARGE SCALE GENOMIC DNA]</scope>
</reference>
<keyword evidence="1" id="KW-1133">Transmembrane helix</keyword>
<evidence type="ECO:0000313" key="3">
    <source>
        <dbReference type="Proteomes" id="UP000177122"/>
    </source>
</evidence>
<organism evidence="2 3">
    <name type="scientific">Candidatus Lloydbacteria bacterium RIFCSPHIGHO2_01_FULL_49_22</name>
    <dbReference type="NCBI Taxonomy" id="1798658"/>
    <lineage>
        <taxon>Bacteria</taxon>
        <taxon>Candidatus Lloydiibacteriota</taxon>
    </lineage>
</organism>
<evidence type="ECO:0000313" key="2">
    <source>
        <dbReference type="EMBL" id="OGZ05191.1"/>
    </source>
</evidence>
<gene>
    <name evidence="2" type="ORF">A2845_02625</name>
</gene>
<dbReference type="EMBL" id="MHLI01000015">
    <property type="protein sequence ID" value="OGZ05191.1"/>
    <property type="molecule type" value="Genomic_DNA"/>
</dbReference>
<keyword evidence="1" id="KW-0472">Membrane</keyword>
<proteinExistence type="predicted"/>
<feature type="transmembrane region" description="Helical" evidence="1">
    <location>
        <begin position="12"/>
        <end position="35"/>
    </location>
</feature>
<accession>A0A1G2CX25</accession>
<protein>
    <recommendedName>
        <fullName evidence="4">Prepilin-type N-terminal cleavage/methylation domain-containing protein</fullName>
    </recommendedName>
</protein>
<name>A0A1G2CX25_9BACT</name>
<dbReference type="Proteomes" id="UP000177122">
    <property type="component" value="Unassembled WGS sequence"/>
</dbReference>
<evidence type="ECO:0000256" key="1">
    <source>
        <dbReference type="SAM" id="Phobius"/>
    </source>
</evidence>
<comment type="caution">
    <text evidence="2">The sequence shown here is derived from an EMBL/GenBank/DDBJ whole genome shotgun (WGS) entry which is preliminary data.</text>
</comment>
<sequence>MQKVPSHINSRGSSLIEILIALSVFMVFVVATIGATTTVARNARHVANSERAAFLAEASFEIIRNLRDAQYDFVNLPDGTYGLANLANVWALSGSFDVQGIFSRTVTLSTVNSDQKRIHTVVSWEDQVLGIHTVAMDTYLTNWRAPLNIGLTVNKTVVNHGGTKVLGDFLPNSLQTLAWDNSVEPPVQNTVNIPIVYSPFTMTLGPGVYTFLTTIDPNYALTLSADCLGNSIMLANGDTKLCTITYEEYVIPTVTTPTAALITETTATLGANVTSLGIPASIGERGICWGTTPAPTTNCVAEGGTTLGIFTQARTGFTAATTYYYRGYAINTTGTGYSADGTFTTGAATCVVASAPVGIPTVYDSASSASAVVTKPTGVAAGDILFAHILHNPAANIDRLSVIPAGWNLVGRHRNGNYNQALYYKIAGAAEGANYTFGFSAASKIAVTLSAYRGCFDVLNPISVFSNTKYVVSNTTYRAASMTIPTANTTVLVFASMYTTTVRTFANPLTQGGGWTEDYDRGANTSDFSRASYRRFIVAPGVTGVIDSIGTSGSTVKHVFSVGLTPL</sequence>
<dbReference type="AlphaFoldDB" id="A0A1G2CX25"/>
<evidence type="ECO:0008006" key="4">
    <source>
        <dbReference type="Google" id="ProtNLM"/>
    </source>
</evidence>